<reference evidence="3 4" key="1">
    <citation type="journal article" date="2016" name="Nat. Commun.">
        <title>Thousands of microbial genomes shed light on interconnected biogeochemical processes in an aquifer system.</title>
        <authorList>
            <person name="Anantharaman K."/>
            <person name="Brown C.T."/>
            <person name="Hug L.A."/>
            <person name="Sharon I."/>
            <person name="Castelle C.J."/>
            <person name="Probst A.J."/>
            <person name="Thomas B.C."/>
            <person name="Singh A."/>
            <person name="Wilkins M.J."/>
            <person name="Karaoz U."/>
            <person name="Brodie E.L."/>
            <person name="Williams K.H."/>
            <person name="Hubbard S.S."/>
            <person name="Banfield J.F."/>
        </authorList>
    </citation>
    <scope>NUCLEOTIDE SEQUENCE [LARGE SCALE GENOMIC DNA]</scope>
</reference>
<dbReference type="AlphaFoldDB" id="A0A1F4UHH3"/>
<dbReference type="InterPro" id="IPR051319">
    <property type="entry name" value="Oligoribo/pAp-PDE_c-di-AMP_PDE"/>
</dbReference>
<evidence type="ECO:0000313" key="4">
    <source>
        <dbReference type="Proteomes" id="UP000176583"/>
    </source>
</evidence>
<dbReference type="PANTHER" id="PTHR47618">
    <property type="entry name" value="BIFUNCTIONAL OLIGORIBONUCLEASE AND PAP PHOSPHATASE NRNA"/>
    <property type="match status" value="1"/>
</dbReference>
<feature type="domain" description="DHHA1" evidence="2">
    <location>
        <begin position="251"/>
        <end position="303"/>
    </location>
</feature>
<dbReference type="InterPro" id="IPR003156">
    <property type="entry name" value="DHHA1_dom"/>
</dbReference>
<dbReference type="STRING" id="1802613.A2V54_03160"/>
<evidence type="ECO:0000259" key="2">
    <source>
        <dbReference type="Pfam" id="PF02272"/>
    </source>
</evidence>
<protein>
    <submittedName>
        <fullName evidence="3">Uncharacterized protein</fullName>
    </submittedName>
</protein>
<dbReference type="Proteomes" id="UP000176583">
    <property type="component" value="Unassembled WGS sequence"/>
</dbReference>
<dbReference type="Pfam" id="PF02272">
    <property type="entry name" value="DHHA1"/>
    <property type="match status" value="1"/>
</dbReference>
<comment type="caution">
    <text evidence="3">The sequence shown here is derived from an EMBL/GenBank/DDBJ whole genome shotgun (WGS) entry which is preliminary data.</text>
</comment>
<organism evidence="3 4">
    <name type="scientific">candidate division WWE3 bacterium RBG_19FT_COMBO_53_11</name>
    <dbReference type="NCBI Taxonomy" id="1802613"/>
    <lineage>
        <taxon>Bacteria</taxon>
        <taxon>Katanobacteria</taxon>
    </lineage>
</organism>
<dbReference type="SUPFAM" id="SSF64182">
    <property type="entry name" value="DHH phosphoesterases"/>
    <property type="match status" value="1"/>
</dbReference>
<feature type="domain" description="DDH" evidence="1">
    <location>
        <begin position="16"/>
        <end position="161"/>
    </location>
</feature>
<dbReference type="Pfam" id="PF01368">
    <property type="entry name" value="DHH"/>
    <property type="match status" value="1"/>
</dbReference>
<dbReference type="Gene3D" id="3.90.1640.10">
    <property type="entry name" value="inorganic pyrophosphatase (n-terminal core)"/>
    <property type="match status" value="1"/>
</dbReference>
<sequence length="327" mass="35998">MDSPRNILRTLKESKRILIPLHLRPDGDSIGSALASYHLFRNMGKKVVVASADPLPEVLLFLPAAKRIKIVDPENLPLENFDLVFLPDISSPNLISSAGKLNFPAQTILVNVDHHKSNRNYGDLNYVIPKASATAEIIYDLARAWKMPIPPEVADCLLTGIYTDTGGFLYPSTTADSLEKASELIRGGANRDAVAENSFRSWSPKAIKLWALILANARIRKNVAYSQVPYSQLKTINYSQSEFAGIRGFAVSNLLLSIKDVRAAALFTESKPRQIRVNLRSIGNLDISKIAEKWGGGGHSNSAVFDYRGPIKDIVPKTVKLLQGPIR</sequence>
<proteinExistence type="predicted"/>
<dbReference type="InterPro" id="IPR001667">
    <property type="entry name" value="DDH_dom"/>
</dbReference>
<dbReference type="GO" id="GO:0003676">
    <property type="term" value="F:nucleic acid binding"/>
    <property type="evidence" value="ECO:0007669"/>
    <property type="project" value="InterPro"/>
</dbReference>
<dbReference type="Gene3D" id="3.10.310.30">
    <property type="match status" value="1"/>
</dbReference>
<dbReference type="PANTHER" id="PTHR47618:SF1">
    <property type="entry name" value="BIFUNCTIONAL OLIGORIBONUCLEASE AND PAP PHOSPHATASE NRNA"/>
    <property type="match status" value="1"/>
</dbReference>
<dbReference type="EMBL" id="MEUW01000021">
    <property type="protein sequence ID" value="OGC44352.1"/>
    <property type="molecule type" value="Genomic_DNA"/>
</dbReference>
<gene>
    <name evidence="3" type="ORF">A2V54_03160</name>
</gene>
<accession>A0A1F4UHH3</accession>
<dbReference type="InterPro" id="IPR038763">
    <property type="entry name" value="DHH_sf"/>
</dbReference>
<evidence type="ECO:0000259" key="1">
    <source>
        <dbReference type="Pfam" id="PF01368"/>
    </source>
</evidence>
<evidence type="ECO:0000313" key="3">
    <source>
        <dbReference type="EMBL" id="OGC44352.1"/>
    </source>
</evidence>
<name>A0A1F4UHH3_UNCKA</name>